<protein>
    <submittedName>
        <fullName evidence="1">Uncharacterized protein</fullName>
    </submittedName>
</protein>
<proteinExistence type="predicted"/>
<organism evidence="1">
    <name type="scientific">Rhizobium meliloti</name>
    <name type="common">Ensifer meliloti</name>
    <name type="synonym">Sinorhizobium meliloti</name>
    <dbReference type="NCBI Taxonomy" id="382"/>
    <lineage>
        <taxon>Bacteria</taxon>
        <taxon>Pseudomonadati</taxon>
        <taxon>Pseudomonadota</taxon>
        <taxon>Alphaproteobacteria</taxon>
        <taxon>Hyphomicrobiales</taxon>
        <taxon>Rhizobiaceae</taxon>
        <taxon>Sinorhizobium/Ensifer group</taxon>
        <taxon>Sinorhizobium</taxon>
    </lineage>
</organism>
<reference evidence="1" key="1">
    <citation type="journal article" date="2012" name="Mol. Plant Microbe Interact.">
        <title>Rhizobial plasmids that cause impaired symbiotic nitrogen fixation and enhanced host invasion.</title>
        <authorList>
            <person name="Crook M.B."/>
            <person name="Lindsay D.P."/>
            <person name="Biggs M.B."/>
            <person name="Bentley J.S."/>
            <person name="Price J.C."/>
            <person name="Clement S.C."/>
            <person name="Clement M.J."/>
            <person name="Long S.R."/>
            <person name="Griffitts J.S."/>
        </authorList>
    </citation>
    <scope>NUCLEOTIDE SEQUENCE</scope>
    <source>
        <strain evidence="1">C017</strain>
        <plasmid evidence="1">pHRC017</plasmid>
    </source>
</reference>
<dbReference type="AlphaFoldDB" id="I2E235"/>
<geneLocation type="plasmid" evidence="1">
    <name>pHRC017</name>
</geneLocation>
<sequence length="49" mass="5351">MKIWEAPCGKLPGELSRAVKSSVEIATKFLPRKAIGCSHDDVPWKVEAA</sequence>
<accession>I2E235</accession>
<dbReference type="EMBL" id="JQ665880">
    <property type="protein sequence ID" value="AFJ91553.1"/>
    <property type="molecule type" value="Genomic_DNA"/>
</dbReference>
<gene>
    <name evidence="1" type="ORF">pHRC017_0510</name>
</gene>
<name>I2E235_RHIML</name>
<keyword evidence="1" id="KW-0614">Plasmid</keyword>
<evidence type="ECO:0000313" key="1">
    <source>
        <dbReference type="EMBL" id="AFJ91553.1"/>
    </source>
</evidence>